<proteinExistence type="predicted"/>
<evidence type="ECO:0000313" key="1">
    <source>
        <dbReference type="EMBL" id="GAI45489.1"/>
    </source>
</evidence>
<protein>
    <submittedName>
        <fullName evidence="1">Uncharacterized protein</fullName>
    </submittedName>
</protein>
<sequence length="98" mass="11457">MQAILSGKYAAKAIVQGKLEKYDSYCRGLKRRNLIRYRLKSIVYDFSDEDFNLMIDAVKDLKPKQTQLSWVIAYALLTLGRKNPRVLIKHKILRKIIT</sequence>
<comment type="caution">
    <text evidence="1">The sequence shown here is derived from an EMBL/GenBank/DDBJ whole genome shotgun (WGS) entry which is preliminary data.</text>
</comment>
<dbReference type="AlphaFoldDB" id="X1QQF4"/>
<dbReference type="EMBL" id="BARV01024258">
    <property type="protein sequence ID" value="GAI45489.1"/>
    <property type="molecule type" value="Genomic_DNA"/>
</dbReference>
<accession>X1QQF4</accession>
<gene>
    <name evidence="1" type="ORF">S06H3_39617</name>
</gene>
<reference evidence="1" key="1">
    <citation type="journal article" date="2014" name="Front. Microbiol.">
        <title>High frequency of phylogenetically diverse reductive dehalogenase-homologous genes in deep subseafloor sedimentary metagenomes.</title>
        <authorList>
            <person name="Kawai M."/>
            <person name="Futagami T."/>
            <person name="Toyoda A."/>
            <person name="Takaki Y."/>
            <person name="Nishi S."/>
            <person name="Hori S."/>
            <person name="Arai W."/>
            <person name="Tsubouchi T."/>
            <person name="Morono Y."/>
            <person name="Uchiyama I."/>
            <person name="Ito T."/>
            <person name="Fujiyama A."/>
            <person name="Inagaki F."/>
            <person name="Takami H."/>
        </authorList>
    </citation>
    <scope>NUCLEOTIDE SEQUENCE</scope>
    <source>
        <strain evidence="1">Expedition CK06-06</strain>
    </source>
</reference>
<organism evidence="1">
    <name type="scientific">marine sediment metagenome</name>
    <dbReference type="NCBI Taxonomy" id="412755"/>
    <lineage>
        <taxon>unclassified sequences</taxon>
        <taxon>metagenomes</taxon>
        <taxon>ecological metagenomes</taxon>
    </lineage>
</organism>
<name>X1QQF4_9ZZZZ</name>